<protein>
    <submittedName>
        <fullName evidence="2">Uncharacterized protein YybS (DUF2232 family)</fullName>
    </submittedName>
</protein>
<keyword evidence="1" id="KW-1133">Transmembrane helix</keyword>
<comment type="caution">
    <text evidence="2">The sequence shown here is derived from an EMBL/GenBank/DDBJ whole genome shotgun (WGS) entry which is preliminary data.</text>
</comment>
<dbReference type="Pfam" id="PF09991">
    <property type="entry name" value="DUF2232"/>
    <property type="match status" value="1"/>
</dbReference>
<proteinExistence type="predicted"/>
<accession>A0A2T0LI86</accession>
<feature type="transmembrane region" description="Helical" evidence="1">
    <location>
        <begin position="57"/>
        <end position="90"/>
    </location>
</feature>
<evidence type="ECO:0000256" key="1">
    <source>
        <dbReference type="SAM" id="Phobius"/>
    </source>
</evidence>
<feature type="transmembrane region" description="Helical" evidence="1">
    <location>
        <begin position="12"/>
        <end position="37"/>
    </location>
</feature>
<feature type="transmembrane region" description="Helical" evidence="1">
    <location>
        <begin position="102"/>
        <end position="123"/>
    </location>
</feature>
<keyword evidence="1" id="KW-0812">Transmembrane</keyword>
<evidence type="ECO:0000313" key="3">
    <source>
        <dbReference type="Proteomes" id="UP000237797"/>
    </source>
</evidence>
<feature type="transmembrane region" description="Helical" evidence="1">
    <location>
        <begin position="228"/>
        <end position="251"/>
    </location>
</feature>
<gene>
    <name evidence="2" type="ORF">CLV97_103132</name>
</gene>
<dbReference type="AlphaFoldDB" id="A0A2T0LI86"/>
<keyword evidence="1" id="KW-0472">Membrane</keyword>
<dbReference type="PANTHER" id="PTHR41324">
    <property type="entry name" value="MEMBRANE PROTEIN-RELATED"/>
    <property type="match status" value="1"/>
</dbReference>
<name>A0A2T0LI86_9BACL</name>
<organism evidence="2 3">
    <name type="scientific">Planifilum fimeticola</name>
    <dbReference type="NCBI Taxonomy" id="201975"/>
    <lineage>
        <taxon>Bacteria</taxon>
        <taxon>Bacillati</taxon>
        <taxon>Bacillota</taxon>
        <taxon>Bacilli</taxon>
        <taxon>Bacillales</taxon>
        <taxon>Thermoactinomycetaceae</taxon>
        <taxon>Planifilum</taxon>
    </lineage>
</organism>
<sequence>MTGPNGKVRDGVILCGVFTVLIASLFTPLSILTIWFLPLPFFLYTAKHSWPSAVPPAAVIGVLTLILLHPLWMIGVVFAAATGMVMGAFYRSSSSSGTDVVLAGLVAGAAVLLLGLAAAQYGFGVLAEFQRLWQEQWDLAAEMVQNSVPDASVPPLPPLAAVLPLFLAVLTVPTVLLSVWAGRKLLIRFGFPDKRLPPFHRWRFPRSFLFYYLVSCVAALLFDAESWAYSFFAGSFMILDILFAVQGLSFLSFLLHRKGMSRGWLWFAVLALFIPPAAFLLLVLGILDVGTRWRERLERKR</sequence>
<dbReference type="EMBL" id="PVNE01000003">
    <property type="protein sequence ID" value="PRX42117.1"/>
    <property type="molecule type" value="Genomic_DNA"/>
</dbReference>
<dbReference type="PANTHER" id="PTHR41324:SF1">
    <property type="entry name" value="DUF2232 DOMAIN-CONTAINING PROTEIN"/>
    <property type="match status" value="1"/>
</dbReference>
<dbReference type="OrthoDB" id="2987886at2"/>
<evidence type="ECO:0000313" key="2">
    <source>
        <dbReference type="EMBL" id="PRX42117.1"/>
    </source>
</evidence>
<dbReference type="InterPro" id="IPR018710">
    <property type="entry name" value="DUF2232"/>
</dbReference>
<reference evidence="2 3" key="1">
    <citation type="submission" date="2018-03" db="EMBL/GenBank/DDBJ databases">
        <title>Genomic Encyclopedia of Archaeal and Bacterial Type Strains, Phase II (KMG-II): from individual species to whole genera.</title>
        <authorList>
            <person name="Goeker M."/>
        </authorList>
    </citation>
    <scope>NUCLEOTIDE SEQUENCE [LARGE SCALE GENOMIC DNA]</scope>
    <source>
        <strain evidence="2 3">DSM 44946</strain>
    </source>
</reference>
<dbReference type="RefSeq" id="WP_106344072.1">
    <property type="nucleotide sequence ID" value="NZ_PVNE01000003.1"/>
</dbReference>
<dbReference type="Proteomes" id="UP000237797">
    <property type="component" value="Unassembled WGS sequence"/>
</dbReference>
<feature type="transmembrane region" description="Helical" evidence="1">
    <location>
        <begin position="203"/>
        <end position="222"/>
    </location>
</feature>
<feature type="transmembrane region" description="Helical" evidence="1">
    <location>
        <begin position="263"/>
        <end position="287"/>
    </location>
</feature>
<feature type="transmembrane region" description="Helical" evidence="1">
    <location>
        <begin position="159"/>
        <end position="182"/>
    </location>
</feature>
<keyword evidence="3" id="KW-1185">Reference proteome</keyword>